<evidence type="ECO:0000313" key="10">
    <source>
        <dbReference type="EMBL" id="KGF36636.1"/>
    </source>
</evidence>
<feature type="chain" id="PRO_5001915863" evidence="8">
    <location>
        <begin position="17"/>
        <end position="1008"/>
    </location>
</feature>
<dbReference type="Gene3D" id="2.170.130.10">
    <property type="entry name" value="TonB-dependent receptor, plug domain"/>
    <property type="match status" value="1"/>
</dbReference>
<dbReference type="Pfam" id="PF13715">
    <property type="entry name" value="CarbopepD_reg_2"/>
    <property type="match status" value="1"/>
</dbReference>
<evidence type="ECO:0000313" key="11">
    <source>
        <dbReference type="Proteomes" id="UP000029556"/>
    </source>
</evidence>
<sequence>MLAGMLSALAPTAASAQESKVFGYVTNAQNEPLIGVTVRVDGTKHATVTDADGRYRLSIPKRAGISLEFTYVGYATQHVKCKQNARLDVKMKENVNHIGEVVIRAKSNINAIDLRAKSGVVANVDMQQLKDKPMIDMGLALQGMVPGLMVANTGELGKAPEIRIRGNSSFRKGNTANEPLYVLDGQIISAETFYNLPPQDIAGIKVLKNAAACALYGVKAANGVLEITSQRGYSGKPTISYSTNIGVTGRGKRGVALMRTDEKLRFEHLLENPAAPGYRYSEDYFNKYESGNPDKARLIAEGKVLLDKLSKVDTDWFDELIKTNVYQRHTLSLKGGNDITTYYISANYALQGGRMEGNDKRRYSLHLSLDQRIGSIGYLMLGVNGGYAKTNTPTGTSFDPTSLVYNLNPYETKKGKLYSYPNQTFKDLLHQYKQDDTEKDAGATANFTLTPLDGLTLAYITGIDLSFSTNHRFVPASSYSEQKSGFPEMRLGVYSRSKNATVNFSSNFRATYSKSLAETHDLTLSANMDYYFYDYDAVGITGYGVGNIDAPSAINHSLHGMRQPEVRNPRDRNAQLGIGLVAGYSYKDIYDLYATYKADASSILPADKRWSVAWATGIGWTPSRYEWLKDNKILTSLNLKASYGVTSNLNGVSVSQTTGTFMFDNSGYDEVRMLDLVMLYNKELRPERNTSTDFGMSFELWRRFTIDVNWYNRRTDQALLDVPIASSSGYTMMKRNVGVLDNTGCEVSMNMRLLDHFDYRLSLSASLSYNRNKVIDLYDGDRLYMSEDDILPAYEVGKSYDMLYGLHSLGINPLTGYPVFLTPDGKEKQAKEKLYKRDFMALGHLTPPYNGALNISAQYKSLDFDISFYYTIGGVRQFDYQYVRNRDNSNKNAIAGLVEKMWFEKGDENMIYNTPFYSDVIAQDNIALYANSRTIGKSDMLKLSMISLRYHLPGNMLRHYVPFIHFASLAVQGSNLYTWTSYSESDPESGKLSGTLQPVFTFCLNLTF</sequence>
<comment type="similarity">
    <text evidence="7">Belongs to the TonB-dependent receptor family.</text>
</comment>
<dbReference type="PROSITE" id="PS52016">
    <property type="entry name" value="TONB_DEPENDENT_REC_3"/>
    <property type="match status" value="1"/>
</dbReference>
<dbReference type="RefSeq" id="WP_036871707.1">
    <property type="nucleotide sequence ID" value="NZ_JRNN01000025.1"/>
</dbReference>
<dbReference type="InterPro" id="IPR037066">
    <property type="entry name" value="Plug_dom_sf"/>
</dbReference>
<keyword evidence="6 7" id="KW-0998">Cell outer membrane</keyword>
<dbReference type="InterPro" id="IPR012910">
    <property type="entry name" value="Plug_dom"/>
</dbReference>
<dbReference type="InterPro" id="IPR039426">
    <property type="entry name" value="TonB-dep_rcpt-like"/>
</dbReference>
<dbReference type="GO" id="GO:0009279">
    <property type="term" value="C:cell outer membrane"/>
    <property type="evidence" value="ECO:0007669"/>
    <property type="project" value="UniProtKB-SubCell"/>
</dbReference>
<evidence type="ECO:0000259" key="9">
    <source>
        <dbReference type="Pfam" id="PF07715"/>
    </source>
</evidence>
<evidence type="ECO:0000256" key="3">
    <source>
        <dbReference type="ARBA" id="ARBA00022452"/>
    </source>
</evidence>
<dbReference type="EMBL" id="JRNN01000025">
    <property type="protein sequence ID" value="KGF36636.1"/>
    <property type="molecule type" value="Genomic_DNA"/>
</dbReference>
<dbReference type="SUPFAM" id="SSF49464">
    <property type="entry name" value="Carboxypeptidase regulatory domain-like"/>
    <property type="match status" value="1"/>
</dbReference>
<keyword evidence="3 7" id="KW-1134">Transmembrane beta strand</keyword>
<comment type="caution">
    <text evidence="10">The sequence shown here is derived from an EMBL/GenBank/DDBJ whole genome shotgun (WGS) entry which is preliminary data.</text>
</comment>
<keyword evidence="2 7" id="KW-0813">Transport</keyword>
<dbReference type="Gene3D" id="2.40.170.20">
    <property type="entry name" value="TonB-dependent receptor, beta-barrel domain"/>
    <property type="match status" value="1"/>
</dbReference>
<dbReference type="InterPro" id="IPR008969">
    <property type="entry name" value="CarboxyPept-like_regulatory"/>
</dbReference>
<dbReference type="Gene3D" id="2.60.40.1120">
    <property type="entry name" value="Carboxypeptidase-like, regulatory domain"/>
    <property type="match status" value="1"/>
</dbReference>
<organism evidence="10 11">
    <name type="scientific">Hoylesella buccalis DNF00853</name>
    <dbReference type="NCBI Taxonomy" id="1401074"/>
    <lineage>
        <taxon>Bacteria</taxon>
        <taxon>Pseudomonadati</taxon>
        <taxon>Bacteroidota</taxon>
        <taxon>Bacteroidia</taxon>
        <taxon>Bacteroidales</taxon>
        <taxon>Prevotellaceae</taxon>
        <taxon>Hoylesella</taxon>
    </lineage>
</organism>
<gene>
    <name evidence="10" type="ORF">HMPREF2137_01160</name>
</gene>
<keyword evidence="8" id="KW-0732">Signal</keyword>
<dbReference type="SUPFAM" id="SSF56935">
    <property type="entry name" value="Porins"/>
    <property type="match status" value="1"/>
</dbReference>
<evidence type="ECO:0000256" key="1">
    <source>
        <dbReference type="ARBA" id="ARBA00004571"/>
    </source>
</evidence>
<keyword evidence="5 7" id="KW-0472">Membrane</keyword>
<evidence type="ECO:0000256" key="7">
    <source>
        <dbReference type="PROSITE-ProRule" id="PRU01360"/>
    </source>
</evidence>
<keyword evidence="4 7" id="KW-0812">Transmembrane</keyword>
<dbReference type="NCBIfam" id="TIGR04056">
    <property type="entry name" value="OMP_RagA_SusC"/>
    <property type="match status" value="1"/>
</dbReference>
<evidence type="ECO:0000256" key="6">
    <source>
        <dbReference type="ARBA" id="ARBA00023237"/>
    </source>
</evidence>
<name>A0A095ZQG3_9BACT</name>
<dbReference type="Pfam" id="PF07715">
    <property type="entry name" value="Plug"/>
    <property type="match status" value="1"/>
</dbReference>
<feature type="signal peptide" evidence="8">
    <location>
        <begin position="1"/>
        <end position="16"/>
    </location>
</feature>
<evidence type="ECO:0000256" key="5">
    <source>
        <dbReference type="ARBA" id="ARBA00023136"/>
    </source>
</evidence>
<dbReference type="Proteomes" id="UP000029556">
    <property type="component" value="Unassembled WGS sequence"/>
</dbReference>
<feature type="domain" description="TonB-dependent receptor plug" evidence="9">
    <location>
        <begin position="115"/>
        <end position="224"/>
    </location>
</feature>
<dbReference type="OrthoDB" id="1450546at2"/>
<evidence type="ECO:0000256" key="2">
    <source>
        <dbReference type="ARBA" id="ARBA00022448"/>
    </source>
</evidence>
<evidence type="ECO:0000256" key="8">
    <source>
        <dbReference type="SAM" id="SignalP"/>
    </source>
</evidence>
<proteinExistence type="inferred from homology"/>
<dbReference type="InterPro" id="IPR036942">
    <property type="entry name" value="Beta-barrel_TonB_sf"/>
</dbReference>
<evidence type="ECO:0000256" key="4">
    <source>
        <dbReference type="ARBA" id="ARBA00022692"/>
    </source>
</evidence>
<comment type="subcellular location">
    <subcellularLocation>
        <location evidence="1 7">Cell outer membrane</location>
        <topology evidence="1 7">Multi-pass membrane protein</topology>
    </subcellularLocation>
</comment>
<accession>A0A095ZQG3</accession>
<keyword evidence="10" id="KW-0176">Collagen</keyword>
<dbReference type="InterPro" id="IPR023996">
    <property type="entry name" value="TonB-dep_OMP_SusC/RagA"/>
</dbReference>
<protein>
    <submittedName>
        <fullName evidence="10">Collagen-binding protein</fullName>
    </submittedName>
</protein>
<dbReference type="AlphaFoldDB" id="A0A095ZQG3"/>
<reference evidence="10 11" key="1">
    <citation type="submission" date="2014-07" db="EMBL/GenBank/DDBJ databases">
        <authorList>
            <person name="McCorrison J."/>
            <person name="Sanka R."/>
            <person name="Torralba M."/>
            <person name="Gillis M."/>
            <person name="Haft D.H."/>
            <person name="Methe B."/>
            <person name="Sutton G."/>
            <person name="Nelson K.E."/>
        </authorList>
    </citation>
    <scope>NUCLEOTIDE SEQUENCE [LARGE SCALE GENOMIC DNA]</scope>
    <source>
        <strain evidence="10 11">DNF00853</strain>
    </source>
</reference>